<comment type="caution">
    <text evidence="2">The sequence shown here is derived from an EMBL/GenBank/DDBJ whole genome shotgun (WGS) entry which is preliminary data.</text>
</comment>
<dbReference type="AlphaFoldDB" id="J1GZV9"/>
<feature type="transmembrane region" description="Helical" evidence="1">
    <location>
        <begin position="203"/>
        <end position="226"/>
    </location>
</feature>
<dbReference type="RefSeq" id="WP_008732983.1">
    <property type="nucleotide sequence ID" value="NZ_AKFT01000189.1"/>
</dbReference>
<keyword evidence="1" id="KW-0812">Transmembrane</keyword>
<accession>J1GZV9</accession>
<evidence type="ECO:0000313" key="2">
    <source>
        <dbReference type="EMBL" id="EJF38503.1"/>
    </source>
</evidence>
<sequence>MSAIADALRADRSGWTIPAELERAWCWMETWGLTVIKDGHCMTAPFPVAPQAGPFFTSEPAADATLEAWFDDGRSHHDRLLPIARVSADGSIGALWRDDDGGVRAVVLGSKGAAYTIADDVRGLLALFAIGYRDLTSWELGLPPNDDDAVESVSDFRTWVEHDLGITVPPEWPAVGDDDFSAWIDAALSLLGTPGYTVTALPAAAAALTLTIWAAVCLAAYAAALIRRDA</sequence>
<dbReference type="EMBL" id="AKFT01000189">
    <property type="protein sequence ID" value="EJF38503.1"/>
    <property type="molecule type" value="Genomic_DNA"/>
</dbReference>
<evidence type="ECO:0000313" key="3">
    <source>
        <dbReference type="Proteomes" id="UP000002941"/>
    </source>
</evidence>
<proteinExistence type="predicted"/>
<keyword evidence="3" id="KW-1185">Reference proteome</keyword>
<gene>
    <name evidence="2" type="ORF">HMPREF1318_2543</name>
</gene>
<dbReference type="PATRIC" id="fig|1125718.3.peg.2438"/>
<reference evidence="2 3" key="1">
    <citation type="submission" date="2012-05" db="EMBL/GenBank/DDBJ databases">
        <authorList>
            <person name="Harkins D.M."/>
            <person name="Madupu R."/>
            <person name="Durkin A.S."/>
            <person name="Torralba M."/>
            <person name="Methe B."/>
            <person name="Sutton G.G."/>
            <person name="Nelson K.E."/>
        </authorList>
    </citation>
    <scope>NUCLEOTIDE SEQUENCE [LARGE SCALE GENOMIC DNA]</scope>
    <source>
        <strain evidence="2 3">F0489</strain>
    </source>
</reference>
<protein>
    <submittedName>
        <fullName evidence="2">Uncharacterized protein</fullName>
    </submittedName>
</protein>
<dbReference type="Proteomes" id="UP000002941">
    <property type="component" value="Unassembled WGS sequence"/>
</dbReference>
<dbReference type="eggNOG" id="ENOG5031IBC">
    <property type="taxonomic scope" value="Bacteria"/>
</dbReference>
<keyword evidence="1" id="KW-1133">Transmembrane helix</keyword>
<keyword evidence="1" id="KW-0472">Membrane</keyword>
<evidence type="ECO:0000256" key="1">
    <source>
        <dbReference type="SAM" id="Phobius"/>
    </source>
</evidence>
<name>J1GZV9_9ACTO</name>
<organism evidence="2 3">
    <name type="scientific">Actinomyces massiliensis F0489</name>
    <dbReference type="NCBI Taxonomy" id="1125718"/>
    <lineage>
        <taxon>Bacteria</taxon>
        <taxon>Bacillati</taxon>
        <taxon>Actinomycetota</taxon>
        <taxon>Actinomycetes</taxon>
        <taxon>Actinomycetales</taxon>
        <taxon>Actinomycetaceae</taxon>
        <taxon>Actinomyces</taxon>
    </lineage>
</organism>